<dbReference type="Proteomes" id="UP000235672">
    <property type="component" value="Unassembled WGS sequence"/>
</dbReference>
<feature type="compositionally biased region" description="Basic and acidic residues" evidence="1">
    <location>
        <begin position="803"/>
        <end position="814"/>
    </location>
</feature>
<dbReference type="OrthoDB" id="5288142at2759"/>
<evidence type="ECO:0000256" key="1">
    <source>
        <dbReference type="SAM" id="MobiDB-lite"/>
    </source>
</evidence>
<feature type="region of interest" description="Disordered" evidence="1">
    <location>
        <begin position="523"/>
        <end position="590"/>
    </location>
</feature>
<feature type="region of interest" description="Disordered" evidence="1">
    <location>
        <begin position="769"/>
        <end position="827"/>
    </location>
</feature>
<proteinExistence type="predicted"/>
<evidence type="ECO:0000313" key="3">
    <source>
        <dbReference type="Proteomes" id="UP000235672"/>
    </source>
</evidence>
<dbReference type="AlphaFoldDB" id="A0A2J6QJ95"/>
<accession>A0A2J6QJ95</accession>
<feature type="compositionally biased region" description="Basic and acidic residues" evidence="1">
    <location>
        <begin position="277"/>
        <end position="287"/>
    </location>
</feature>
<gene>
    <name evidence="2" type="ORF">NA56DRAFT_668167</name>
</gene>
<dbReference type="STRING" id="1745343.A0A2J6QJ95"/>
<name>A0A2J6QJ95_9HELO</name>
<feature type="compositionally biased region" description="Polar residues" evidence="1">
    <location>
        <begin position="34"/>
        <end position="46"/>
    </location>
</feature>
<feature type="compositionally biased region" description="Basic and acidic residues" evidence="1">
    <location>
        <begin position="193"/>
        <end position="203"/>
    </location>
</feature>
<feature type="region of interest" description="Disordered" evidence="1">
    <location>
        <begin position="684"/>
        <end position="716"/>
    </location>
</feature>
<evidence type="ECO:0000313" key="2">
    <source>
        <dbReference type="EMBL" id="PMD26336.1"/>
    </source>
</evidence>
<feature type="region of interest" description="Disordered" evidence="1">
    <location>
        <begin position="135"/>
        <end position="157"/>
    </location>
</feature>
<reference evidence="2 3" key="1">
    <citation type="submission" date="2016-05" db="EMBL/GenBank/DDBJ databases">
        <title>A degradative enzymes factory behind the ericoid mycorrhizal symbiosis.</title>
        <authorList>
            <consortium name="DOE Joint Genome Institute"/>
            <person name="Martino E."/>
            <person name="Morin E."/>
            <person name="Grelet G."/>
            <person name="Kuo A."/>
            <person name="Kohler A."/>
            <person name="Daghino S."/>
            <person name="Barry K."/>
            <person name="Choi C."/>
            <person name="Cichocki N."/>
            <person name="Clum A."/>
            <person name="Copeland A."/>
            <person name="Hainaut M."/>
            <person name="Haridas S."/>
            <person name="Labutti K."/>
            <person name="Lindquist E."/>
            <person name="Lipzen A."/>
            <person name="Khouja H.-R."/>
            <person name="Murat C."/>
            <person name="Ohm R."/>
            <person name="Olson A."/>
            <person name="Spatafora J."/>
            <person name="Veneault-Fourrey C."/>
            <person name="Henrissat B."/>
            <person name="Grigoriev I."/>
            <person name="Martin F."/>
            <person name="Perotto S."/>
        </authorList>
    </citation>
    <scope>NUCLEOTIDE SEQUENCE [LARGE SCALE GENOMIC DNA]</scope>
    <source>
        <strain evidence="2 3">UAMH 7357</strain>
    </source>
</reference>
<feature type="region of interest" description="Disordered" evidence="1">
    <location>
        <begin position="1"/>
        <end position="81"/>
    </location>
</feature>
<feature type="region of interest" description="Disordered" evidence="1">
    <location>
        <begin position="174"/>
        <end position="223"/>
    </location>
</feature>
<protein>
    <submittedName>
        <fullName evidence="2">Uncharacterized protein</fullName>
    </submittedName>
</protein>
<keyword evidence="3" id="KW-1185">Reference proteome</keyword>
<feature type="compositionally biased region" description="Polar residues" evidence="1">
    <location>
        <begin position="292"/>
        <end position="318"/>
    </location>
</feature>
<feature type="region of interest" description="Disordered" evidence="1">
    <location>
        <begin position="349"/>
        <end position="373"/>
    </location>
</feature>
<organism evidence="2 3">
    <name type="scientific">Hyaloscypha hepaticicola</name>
    <dbReference type="NCBI Taxonomy" id="2082293"/>
    <lineage>
        <taxon>Eukaryota</taxon>
        <taxon>Fungi</taxon>
        <taxon>Dikarya</taxon>
        <taxon>Ascomycota</taxon>
        <taxon>Pezizomycotina</taxon>
        <taxon>Leotiomycetes</taxon>
        <taxon>Helotiales</taxon>
        <taxon>Hyaloscyphaceae</taxon>
        <taxon>Hyaloscypha</taxon>
    </lineage>
</organism>
<feature type="compositionally biased region" description="Polar residues" evidence="1">
    <location>
        <begin position="266"/>
        <end position="275"/>
    </location>
</feature>
<sequence>MVFKHLVHRNAPETNYGPVEADDYEEVDAPAASSIPQKDINTSPTRKTCPIARPRARRPGSPANPATSESTFPSRPIPSEPVLRTASGRSIALRHPTPDLQTLQGAYTSNIEHLEKTAERLSMTSSIEDAIKELHDEQKRSDSRQSSLLSSQGMQAVSRQVSNASSIVEVNSAARSGGFSPAGGRGRSFSSKFRPEPELEGRPLDSFVNMQSSTSPTSPAFSPSAAIAEMDEPSSTFTKSMADLLASPPPEAAERTATANEELDRPTTSASINTFDEQEKMFSDFDGIHSAPPQQRTVSGNESNNSTNTQQRLSSANRLSMARPKSYADPSTGQQMVYYPAPVPMMLNLPPKLSKNPSSQTRNKRRSQVLSSIPPAARQSAIWLPDVLEDEDAAELAEDDMVQQQEYIPQHQRASMGGRRLTQDLSHLPPQLRANAYFDLPGANQTIELKEQSAVATLDSILDASAFAPVSAFTDHAFAGRLGAEVYGRETMKHSRTSTTLADPQSKKRTSTFNILLRGRRGSSSDLLDSGAEKRRATMSGVVESKIRLPIEDDDEDEQATNPLHGSEKGKGEADEEFDEGQRDDELYHGPPTTLLAELQLRKQQQKQRTRPLLSAFPNGMHSTLLEMDAVAQVEQKSRKQKRINLAWEDPSVQQVGDGMEDDEDVPLGMLYAKQEVRDPNRPMGLMERRDMEDNEPLSRRRDRLQGRQPMPRASTMMHISSPVPAEEEGETIAERVRRLKEQTSTENGLPAARPVSGDFTAELMSQFGGNLDVKNPNGKGKETSTSPGPEEDETLGQRRKRLQAERAAREKEVAAGAVPGTDQPAQRPEIYKRRSMADLLQAHPAAGASRNVSYEKPVGGLLGLHEKASAQRSSTMFDFNIAGAGLGNPGKTKEVSAAGFRNGVYNDGQGGIIPPAQSQQMQNGFHGVGFGNQPMFPQPSLGTGMWGTQMFPNPYAVAYPGMPMQMGYMPAMNGMNMNMNMGMGMGMQPLNQGQIDMVERWRQSVMQ</sequence>
<feature type="region of interest" description="Disordered" evidence="1">
    <location>
        <begin position="491"/>
        <end position="511"/>
    </location>
</feature>
<dbReference type="EMBL" id="KZ613468">
    <property type="protein sequence ID" value="PMD26336.1"/>
    <property type="molecule type" value="Genomic_DNA"/>
</dbReference>
<feature type="compositionally biased region" description="Low complexity" evidence="1">
    <location>
        <begin position="212"/>
        <end position="223"/>
    </location>
</feature>
<feature type="compositionally biased region" description="Basic and acidic residues" evidence="1">
    <location>
        <begin position="684"/>
        <end position="706"/>
    </location>
</feature>
<feature type="region of interest" description="Disordered" evidence="1">
    <location>
        <begin position="248"/>
        <end position="333"/>
    </location>
</feature>